<sequence>MRQAKVYQNYARWDDYSLATLAGRTLSFITGNTHFPTPAPELTAYGAAVNDFREKHEIASRRGSALEIAAKNNARDLLLELMKQMAFYVNTVANGDQQILASSGFELMPVPKAVGYPGIVGGLQVTDGRVSGETRFSFNVMRNAWEYEYQIATSLDAAGLPEWGELMRTTTSRLNYLPIADPGIKVYVRVRARNGKGIGDWCEAVSLMVR</sequence>
<dbReference type="EMBL" id="QCXX01000003">
    <property type="protein sequence ID" value="PUV24568.1"/>
    <property type="molecule type" value="Genomic_DNA"/>
</dbReference>
<reference evidence="1 2" key="1">
    <citation type="submission" date="2018-04" db="EMBL/GenBank/DDBJ databases">
        <title>Sphingobacterium sp. M46 Genome.</title>
        <authorList>
            <person name="Cheng J."/>
            <person name="Li Y."/>
        </authorList>
    </citation>
    <scope>NUCLEOTIDE SEQUENCE [LARGE SCALE GENOMIC DNA]</scope>
    <source>
        <strain evidence="1 2">M46</strain>
    </source>
</reference>
<dbReference type="AlphaFoldDB" id="A0A363NV23"/>
<dbReference type="RefSeq" id="WP_108634496.1">
    <property type="nucleotide sequence ID" value="NZ_QCXX01000003.1"/>
</dbReference>
<dbReference type="OrthoDB" id="9792152at2"/>
<gene>
    <name evidence="1" type="ORF">DCO56_14600</name>
</gene>
<accession>A0A363NV23</accession>
<dbReference type="Proteomes" id="UP000250831">
    <property type="component" value="Unassembled WGS sequence"/>
</dbReference>
<evidence type="ECO:0000313" key="2">
    <source>
        <dbReference type="Proteomes" id="UP000250831"/>
    </source>
</evidence>
<organism evidence="1 2">
    <name type="scientific">Sphingobacterium athyrii</name>
    <dbReference type="NCBI Taxonomy" id="2152717"/>
    <lineage>
        <taxon>Bacteria</taxon>
        <taxon>Pseudomonadati</taxon>
        <taxon>Bacteroidota</taxon>
        <taxon>Sphingobacteriia</taxon>
        <taxon>Sphingobacteriales</taxon>
        <taxon>Sphingobacteriaceae</taxon>
        <taxon>Sphingobacterium</taxon>
    </lineage>
</organism>
<evidence type="ECO:0008006" key="3">
    <source>
        <dbReference type="Google" id="ProtNLM"/>
    </source>
</evidence>
<proteinExistence type="predicted"/>
<protein>
    <recommendedName>
        <fullName evidence="3">Fibronectin type-III domain-containing protein</fullName>
    </recommendedName>
</protein>
<comment type="caution">
    <text evidence="1">The sequence shown here is derived from an EMBL/GenBank/DDBJ whole genome shotgun (WGS) entry which is preliminary data.</text>
</comment>
<evidence type="ECO:0000313" key="1">
    <source>
        <dbReference type="EMBL" id="PUV24568.1"/>
    </source>
</evidence>
<name>A0A363NV23_9SPHI</name>
<keyword evidence="2" id="KW-1185">Reference proteome</keyword>